<evidence type="ECO:0000256" key="6">
    <source>
        <dbReference type="PIRSR" id="PIRSR003085-1"/>
    </source>
</evidence>
<proteinExistence type="inferred from homology"/>
<keyword evidence="8" id="KW-1185">Reference proteome</keyword>
<dbReference type="PANTHER" id="PTHR43667">
    <property type="entry name" value="CYCLOPROPANE-FATTY-ACYL-PHOSPHOLIPID SYNTHASE"/>
    <property type="match status" value="1"/>
</dbReference>
<keyword evidence="5" id="KW-0443">Lipid metabolism</keyword>
<dbReference type="CDD" id="cd02440">
    <property type="entry name" value="AdoMet_MTases"/>
    <property type="match status" value="1"/>
</dbReference>
<comment type="similarity">
    <text evidence="1">Belongs to the CFA/CMAS family.</text>
</comment>
<dbReference type="InterPro" id="IPR050723">
    <property type="entry name" value="CFA/CMAS"/>
</dbReference>
<dbReference type="InterPro" id="IPR003333">
    <property type="entry name" value="CMAS"/>
</dbReference>
<dbReference type="EMBL" id="NSLI01000002">
    <property type="protein sequence ID" value="PAX08487.1"/>
    <property type="molecule type" value="Genomic_DNA"/>
</dbReference>
<evidence type="ECO:0000256" key="3">
    <source>
        <dbReference type="ARBA" id="ARBA00022679"/>
    </source>
</evidence>
<dbReference type="PIRSF" id="PIRSF003085">
    <property type="entry name" value="CMAS"/>
    <property type="match status" value="1"/>
</dbReference>
<evidence type="ECO:0000313" key="8">
    <source>
        <dbReference type="Proteomes" id="UP000218151"/>
    </source>
</evidence>
<feature type="active site" evidence="6">
    <location>
        <position position="401"/>
    </location>
</feature>
<comment type="caution">
    <text evidence="7">The sequence shown here is derived from an EMBL/GenBank/DDBJ whole genome shotgun (WGS) entry which is preliminary data.</text>
</comment>
<keyword evidence="2 7" id="KW-0489">Methyltransferase</keyword>
<keyword evidence="3 7" id="KW-0808">Transferase</keyword>
<dbReference type="Gene3D" id="3.40.50.150">
    <property type="entry name" value="Vaccinia Virus protein VP39"/>
    <property type="match status" value="1"/>
</dbReference>
<dbReference type="GO" id="GO:0008610">
    <property type="term" value="P:lipid biosynthetic process"/>
    <property type="evidence" value="ECO:0007669"/>
    <property type="project" value="InterPro"/>
</dbReference>
<sequence length="420" mass="47079">MHDLRRLDSTSNAAPSHSVRRVSAPTYAYLRYLRPARLAAPIFHRFLDRIDAGLEAGAIDAHLPDGTCRLIGGRADGPVPIVTLHRWRALVRLALGGSVGWYEGWAAGDWSSPDPVPLFDLFMRNRVSLGRTARAEGPFRRALRAWHKRRANSPRNARKNIAAHYDLGNDFYRLWLDPTKTYSSAILAAPDEPLERAQRRKLQAILDRTGTKPGDCILEIGCGWGSFARLASEQGRAVHGLTLSTEQKAHVDALGLANVTISLEDYRSVQGAYDAVASIEMVEAVGQEYWPAYLDTIARVLKPGGRAAIQYISIADDVFTAYAASVDFIQRYVFPGGMLLSTSRFRALAEARGLEWRDQHDFGLDYAETLKRWREAFDAAELPARYDDRFRRLWRYYLQYCEGGFRGGGIDVHQVTLVKG</sequence>
<organism evidence="7 8">
    <name type="scientific">Sphingomonas lenta</name>
    <dbReference type="NCBI Taxonomy" id="1141887"/>
    <lineage>
        <taxon>Bacteria</taxon>
        <taxon>Pseudomonadati</taxon>
        <taxon>Pseudomonadota</taxon>
        <taxon>Alphaproteobacteria</taxon>
        <taxon>Sphingomonadales</taxon>
        <taxon>Sphingomonadaceae</taxon>
        <taxon>Sphingomonas</taxon>
    </lineage>
</organism>
<evidence type="ECO:0000313" key="7">
    <source>
        <dbReference type="EMBL" id="PAX08487.1"/>
    </source>
</evidence>
<evidence type="ECO:0000256" key="1">
    <source>
        <dbReference type="ARBA" id="ARBA00010815"/>
    </source>
</evidence>
<dbReference type="InterPro" id="IPR029063">
    <property type="entry name" value="SAM-dependent_MTases_sf"/>
</dbReference>
<dbReference type="Pfam" id="PF02353">
    <property type="entry name" value="CMAS"/>
    <property type="match status" value="1"/>
</dbReference>
<dbReference type="GO" id="GO:0032259">
    <property type="term" value="P:methylation"/>
    <property type="evidence" value="ECO:0007669"/>
    <property type="project" value="UniProtKB-KW"/>
</dbReference>
<dbReference type="OrthoDB" id="9782855at2"/>
<keyword evidence="4" id="KW-0949">S-adenosyl-L-methionine</keyword>
<dbReference type="AlphaFoldDB" id="A0A2A2SGV2"/>
<dbReference type="SUPFAM" id="SSF53335">
    <property type="entry name" value="S-adenosyl-L-methionine-dependent methyltransferases"/>
    <property type="match status" value="1"/>
</dbReference>
<gene>
    <name evidence="7" type="ORF">CKY28_03605</name>
</gene>
<dbReference type="Proteomes" id="UP000218151">
    <property type="component" value="Unassembled WGS sequence"/>
</dbReference>
<dbReference type="GO" id="GO:0008168">
    <property type="term" value="F:methyltransferase activity"/>
    <property type="evidence" value="ECO:0007669"/>
    <property type="project" value="UniProtKB-KW"/>
</dbReference>
<evidence type="ECO:0000256" key="2">
    <source>
        <dbReference type="ARBA" id="ARBA00022603"/>
    </source>
</evidence>
<evidence type="ECO:0000256" key="5">
    <source>
        <dbReference type="ARBA" id="ARBA00023098"/>
    </source>
</evidence>
<reference evidence="8" key="1">
    <citation type="submission" date="2017-09" db="EMBL/GenBank/DDBJ databases">
        <authorList>
            <person name="Feng G."/>
            <person name="Zhu H."/>
        </authorList>
    </citation>
    <scope>NUCLEOTIDE SEQUENCE [LARGE SCALE GENOMIC DNA]</scope>
    <source>
        <strain evidence="8">1PNM-20</strain>
    </source>
</reference>
<dbReference type="PANTHER" id="PTHR43667:SF2">
    <property type="entry name" value="FATTY ACID C-METHYL TRANSFERASE"/>
    <property type="match status" value="1"/>
</dbReference>
<name>A0A2A2SGV2_9SPHN</name>
<evidence type="ECO:0000256" key="4">
    <source>
        <dbReference type="ARBA" id="ARBA00022691"/>
    </source>
</evidence>
<protein>
    <submittedName>
        <fullName evidence="7">SAM-dependent methyltransferase</fullName>
    </submittedName>
</protein>
<accession>A0A2A2SGV2</accession>